<name>A0A2Z5ZKJ0_9PROT</name>
<keyword evidence="1" id="KW-0378">Hydrolase</keyword>
<organism evidence="1 2">
    <name type="scientific">Acetobacter orientalis</name>
    <dbReference type="NCBI Taxonomy" id="146474"/>
    <lineage>
        <taxon>Bacteria</taxon>
        <taxon>Pseudomonadati</taxon>
        <taxon>Pseudomonadota</taxon>
        <taxon>Alphaproteobacteria</taxon>
        <taxon>Acetobacterales</taxon>
        <taxon>Acetobacteraceae</taxon>
        <taxon>Acetobacter</taxon>
    </lineage>
</organism>
<keyword evidence="1" id="KW-0645">Protease</keyword>
<sequence>MPGVPPLKNRAFAAIVRADGVPQGMKREERCRTPWLC</sequence>
<dbReference type="GO" id="GO:0006508">
    <property type="term" value="P:proteolysis"/>
    <property type="evidence" value="ECO:0007669"/>
    <property type="project" value="UniProtKB-KW"/>
</dbReference>
<dbReference type="KEGG" id="aot:AcetOri_orf03939"/>
<dbReference type="AlphaFoldDB" id="A0A2Z5ZKJ0"/>
<protein>
    <submittedName>
        <fullName evidence="1">Plasma protease C1 inhibitor-like</fullName>
    </submittedName>
</protein>
<accession>A0A2Z5ZKJ0</accession>
<dbReference type="EMBL" id="AP018515">
    <property type="protein sequence ID" value="BBC80935.1"/>
    <property type="molecule type" value="Genomic_DNA"/>
</dbReference>
<proteinExistence type="predicted"/>
<evidence type="ECO:0000313" key="2">
    <source>
        <dbReference type="Proteomes" id="UP000270034"/>
    </source>
</evidence>
<dbReference type="GO" id="GO:0008233">
    <property type="term" value="F:peptidase activity"/>
    <property type="evidence" value="ECO:0007669"/>
    <property type="project" value="UniProtKB-KW"/>
</dbReference>
<reference evidence="1 2" key="1">
    <citation type="submission" date="2018-02" db="EMBL/GenBank/DDBJ databases">
        <title>Acetobacter orientalis genome.</title>
        <authorList>
            <person name="Nakashima N."/>
            <person name="Tamura T."/>
        </authorList>
    </citation>
    <scope>NUCLEOTIDE SEQUENCE [LARGE SCALE GENOMIC DNA]</scope>
    <source>
        <strain evidence="1 2">FAN1</strain>
    </source>
</reference>
<gene>
    <name evidence="1" type="ORF">AcetOrient_orf03939</name>
</gene>
<evidence type="ECO:0000313" key="1">
    <source>
        <dbReference type="EMBL" id="BBC80935.1"/>
    </source>
</evidence>
<dbReference type="Proteomes" id="UP000270034">
    <property type="component" value="Chromosome"/>
</dbReference>